<dbReference type="Proteomes" id="UP001630127">
    <property type="component" value="Unassembled WGS sequence"/>
</dbReference>
<organism evidence="1 2">
    <name type="scientific">Cinchona calisaya</name>
    <dbReference type="NCBI Taxonomy" id="153742"/>
    <lineage>
        <taxon>Eukaryota</taxon>
        <taxon>Viridiplantae</taxon>
        <taxon>Streptophyta</taxon>
        <taxon>Embryophyta</taxon>
        <taxon>Tracheophyta</taxon>
        <taxon>Spermatophyta</taxon>
        <taxon>Magnoliopsida</taxon>
        <taxon>eudicotyledons</taxon>
        <taxon>Gunneridae</taxon>
        <taxon>Pentapetalae</taxon>
        <taxon>asterids</taxon>
        <taxon>lamiids</taxon>
        <taxon>Gentianales</taxon>
        <taxon>Rubiaceae</taxon>
        <taxon>Cinchonoideae</taxon>
        <taxon>Cinchoneae</taxon>
        <taxon>Cinchona</taxon>
    </lineage>
</organism>
<dbReference type="EMBL" id="JBJUIK010000013">
    <property type="protein sequence ID" value="KAL3507433.1"/>
    <property type="molecule type" value="Genomic_DNA"/>
</dbReference>
<protein>
    <submittedName>
        <fullName evidence="1">Uncharacterized protein</fullName>
    </submittedName>
</protein>
<keyword evidence="2" id="KW-1185">Reference proteome</keyword>
<reference evidence="1 2" key="1">
    <citation type="submission" date="2024-11" db="EMBL/GenBank/DDBJ databases">
        <title>A near-complete genome assembly of Cinchona calisaya.</title>
        <authorList>
            <person name="Lian D.C."/>
            <person name="Zhao X.W."/>
            <person name="Wei L."/>
        </authorList>
    </citation>
    <scope>NUCLEOTIDE SEQUENCE [LARGE SCALE GENOMIC DNA]</scope>
    <source>
        <tissue evidence="1">Nenye</tissue>
    </source>
</reference>
<evidence type="ECO:0000313" key="2">
    <source>
        <dbReference type="Proteomes" id="UP001630127"/>
    </source>
</evidence>
<sequence length="113" mass="13433">MELDKTLRLRIQLLILERKKKSHGWTLISGQSLISSGKILPNKSSVKTPTHFISLCFFLPSTLIFCHKFERVRVEKKRSMESRKRRGRELEEDESQGFLQFRKEYTVESSIWF</sequence>
<evidence type="ECO:0000313" key="1">
    <source>
        <dbReference type="EMBL" id="KAL3507433.1"/>
    </source>
</evidence>
<dbReference type="AlphaFoldDB" id="A0ABD2YJ69"/>
<accession>A0ABD2YJ69</accession>
<gene>
    <name evidence="1" type="ORF">ACH5RR_032815</name>
</gene>
<proteinExistence type="predicted"/>
<name>A0ABD2YJ69_9GENT</name>
<comment type="caution">
    <text evidence="1">The sequence shown here is derived from an EMBL/GenBank/DDBJ whole genome shotgun (WGS) entry which is preliminary data.</text>
</comment>